<keyword evidence="2" id="KW-0813">Transport</keyword>
<keyword evidence="10 13" id="KW-0472">Membrane</keyword>
<evidence type="ECO:0000313" key="14">
    <source>
        <dbReference type="EMBL" id="KAG9329483.1"/>
    </source>
</evidence>
<comment type="subcellular location">
    <subcellularLocation>
        <location evidence="1">Membrane</location>
        <topology evidence="1">Multi-pass membrane protein</topology>
    </subcellularLocation>
</comment>
<evidence type="ECO:0000313" key="15">
    <source>
        <dbReference type="Proteomes" id="UP000824540"/>
    </source>
</evidence>
<evidence type="ECO:0000256" key="5">
    <source>
        <dbReference type="ARBA" id="ARBA00022692"/>
    </source>
</evidence>
<dbReference type="EMBL" id="JAFBMS010001159">
    <property type="protein sequence ID" value="KAG9329483.1"/>
    <property type="molecule type" value="Genomic_DNA"/>
</dbReference>
<keyword evidence="6" id="KW-0106">Calcium</keyword>
<dbReference type="Gene3D" id="1.20.140.150">
    <property type="match status" value="1"/>
</dbReference>
<dbReference type="GO" id="GO:0032281">
    <property type="term" value="C:AMPA glutamate receptor complex"/>
    <property type="evidence" value="ECO:0007669"/>
    <property type="project" value="TreeGrafter"/>
</dbReference>
<evidence type="ECO:0000256" key="12">
    <source>
        <dbReference type="SAM" id="MobiDB-lite"/>
    </source>
</evidence>
<dbReference type="OrthoDB" id="9990458at2759"/>
<accession>A0A8T2MPH5</accession>
<dbReference type="InterPro" id="IPR051072">
    <property type="entry name" value="CACNG_subunit"/>
</dbReference>
<dbReference type="Pfam" id="PF00822">
    <property type="entry name" value="PMP22_Claudin"/>
    <property type="match status" value="1"/>
</dbReference>
<evidence type="ECO:0008006" key="16">
    <source>
        <dbReference type="Google" id="ProtNLM"/>
    </source>
</evidence>
<feature type="compositionally biased region" description="Basic and acidic residues" evidence="12">
    <location>
        <begin position="158"/>
        <end position="169"/>
    </location>
</feature>
<dbReference type="GO" id="GO:0099590">
    <property type="term" value="P:neurotransmitter receptor internalization"/>
    <property type="evidence" value="ECO:0007669"/>
    <property type="project" value="TreeGrafter"/>
</dbReference>
<dbReference type="PANTHER" id="PTHR12107">
    <property type="entry name" value="VOLTAGE-DEPENDENT CALCIUM CHANNEL GAMMA SUBUNIT"/>
    <property type="match status" value="1"/>
</dbReference>
<name>A0A8T2MPH5_9TELE</name>
<evidence type="ECO:0000256" key="6">
    <source>
        <dbReference type="ARBA" id="ARBA00022837"/>
    </source>
</evidence>
<dbReference type="GO" id="GO:0098943">
    <property type="term" value="P:neurotransmitter receptor transport, postsynaptic endosome to lysosome"/>
    <property type="evidence" value="ECO:0007669"/>
    <property type="project" value="TreeGrafter"/>
</dbReference>
<organism evidence="14 15">
    <name type="scientific">Albula glossodonta</name>
    <name type="common">roundjaw bonefish</name>
    <dbReference type="NCBI Taxonomy" id="121402"/>
    <lineage>
        <taxon>Eukaryota</taxon>
        <taxon>Metazoa</taxon>
        <taxon>Chordata</taxon>
        <taxon>Craniata</taxon>
        <taxon>Vertebrata</taxon>
        <taxon>Euteleostomi</taxon>
        <taxon>Actinopterygii</taxon>
        <taxon>Neopterygii</taxon>
        <taxon>Teleostei</taxon>
        <taxon>Albuliformes</taxon>
        <taxon>Albulidae</taxon>
        <taxon>Albula</taxon>
    </lineage>
</organism>
<keyword evidence="7" id="KW-0851">Voltage-gated channel</keyword>
<feature type="compositionally biased region" description="Low complexity" evidence="12">
    <location>
        <begin position="96"/>
        <end position="106"/>
    </location>
</feature>
<evidence type="ECO:0000256" key="7">
    <source>
        <dbReference type="ARBA" id="ARBA00022882"/>
    </source>
</evidence>
<keyword evidence="15" id="KW-1185">Reference proteome</keyword>
<evidence type="ECO:0000256" key="2">
    <source>
        <dbReference type="ARBA" id="ARBA00022448"/>
    </source>
</evidence>
<keyword evidence="3" id="KW-0109">Calcium transport</keyword>
<proteinExistence type="predicted"/>
<gene>
    <name evidence="14" type="ORF">JZ751_004497</name>
</gene>
<comment type="caution">
    <text evidence="14">The sequence shown here is derived from an EMBL/GenBank/DDBJ whole genome shotgun (WGS) entry which is preliminary data.</text>
</comment>
<evidence type="ECO:0000256" key="8">
    <source>
        <dbReference type="ARBA" id="ARBA00022989"/>
    </source>
</evidence>
<dbReference type="GO" id="GO:0016247">
    <property type="term" value="F:channel regulator activity"/>
    <property type="evidence" value="ECO:0007669"/>
    <property type="project" value="TreeGrafter"/>
</dbReference>
<dbReference type="GO" id="GO:0019226">
    <property type="term" value="P:transmission of nerve impulse"/>
    <property type="evidence" value="ECO:0007669"/>
    <property type="project" value="TreeGrafter"/>
</dbReference>
<evidence type="ECO:0000256" key="10">
    <source>
        <dbReference type="ARBA" id="ARBA00023136"/>
    </source>
</evidence>
<dbReference type="GO" id="GO:0098839">
    <property type="term" value="C:postsynaptic density membrane"/>
    <property type="evidence" value="ECO:0007669"/>
    <property type="project" value="TreeGrafter"/>
</dbReference>
<evidence type="ECO:0000256" key="1">
    <source>
        <dbReference type="ARBA" id="ARBA00004141"/>
    </source>
</evidence>
<reference evidence="14" key="1">
    <citation type="thesis" date="2021" institute="BYU ScholarsArchive" country="Provo, UT, USA">
        <title>Applications of and Algorithms for Genome Assembly and Genomic Analyses with an Emphasis on Marine Teleosts.</title>
        <authorList>
            <person name="Pickett B.D."/>
        </authorList>
    </citation>
    <scope>NUCLEOTIDE SEQUENCE</scope>
    <source>
        <strain evidence="14">HI-2016</strain>
    </source>
</reference>
<dbReference type="GO" id="GO:0098970">
    <property type="term" value="P:postsynaptic neurotransmitter receptor diffusion trapping"/>
    <property type="evidence" value="ECO:0007669"/>
    <property type="project" value="TreeGrafter"/>
</dbReference>
<feature type="non-terminal residue" evidence="14">
    <location>
        <position position="273"/>
    </location>
</feature>
<protein>
    <recommendedName>
        <fullName evidence="16">Voltage-dependent calcium channel gamma-3 subunit</fullName>
    </recommendedName>
</protein>
<evidence type="ECO:0000256" key="13">
    <source>
        <dbReference type="SAM" id="Phobius"/>
    </source>
</evidence>
<feature type="compositionally biased region" description="Gly residues" evidence="12">
    <location>
        <begin position="186"/>
        <end position="195"/>
    </location>
</feature>
<evidence type="ECO:0000256" key="9">
    <source>
        <dbReference type="ARBA" id="ARBA00023065"/>
    </source>
</evidence>
<dbReference type="Proteomes" id="UP000824540">
    <property type="component" value="Unassembled WGS sequence"/>
</dbReference>
<evidence type="ECO:0000256" key="4">
    <source>
        <dbReference type="ARBA" id="ARBA00022673"/>
    </source>
</evidence>
<keyword evidence="8 13" id="KW-1133">Transmembrane helix</keyword>
<feature type="compositionally biased region" description="Basic and acidic residues" evidence="12">
    <location>
        <begin position="213"/>
        <end position="231"/>
    </location>
</feature>
<keyword evidence="11" id="KW-0407">Ion channel</keyword>
<keyword evidence="9" id="KW-0406">Ion transport</keyword>
<dbReference type="GO" id="GO:0005245">
    <property type="term" value="F:voltage-gated calcium channel activity"/>
    <property type="evidence" value="ECO:0007669"/>
    <property type="project" value="TreeGrafter"/>
</dbReference>
<keyword evidence="4" id="KW-0107">Calcium channel</keyword>
<evidence type="ECO:0000256" key="3">
    <source>
        <dbReference type="ARBA" id="ARBA00022568"/>
    </source>
</evidence>
<feature type="transmembrane region" description="Helical" evidence="13">
    <location>
        <begin position="31"/>
        <end position="55"/>
    </location>
</feature>
<keyword evidence="5 13" id="KW-0812">Transmembrane</keyword>
<feature type="region of interest" description="Disordered" evidence="12">
    <location>
        <begin position="213"/>
        <end position="236"/>
    </location>
</feature>
<dbReference type="PANTHER" id="PTHR12107:SF5">
    <property type="entry name" value="VOLTAGE-DEPENDENT CALCIUM CHANNEL GAMMA-3 SUBUNIT"/>
    <property type="match status" value="1"/>
</dbReference>
<evidence type="ECO:0000256" key="11">
    <source>
        <dbReference type="ARBA" id="ARBA00023303"/>
    </source>
</evidence>
<dbReference type="AlphaFoldDB" id="A0A8T2MPH5"/>
<feature type="region of interest" description="Disordered" evidence="12">
    <location>
        <begin position="93"/>
        <end position="199"/>
    </location>
</feature>
<dbReference type="InterPro" id="IPR004031">
    <property type="entry name" value="PMP22/EMP/MP20/Claudin"/>
</dbReference>
<sequence>LSNIIGIIVYISANSGDPGQSDSKKSYSYGWSFYFGALSFIMAEMVGVLAVHMFIEKHRRQRAKSRTELIKKPQSAAAAFAARIPSYRYRFRRRSSCPSSEPNSSRDTSPVGKGFTGPAGAPPSAADISMYTLSRDPGKAPPGGGGGPLLNSEMEFLQGKDSDPPDFKEALQGNAANRRTTPVCVGGRGSNGGTGHPAEKTCIESELLREAQRHERVRGVEERENRGSERVRTKKRQSRVWQPQLCALPERVGGAIRASMAWLDFCLSSGLEL</sequence>
<dbReference type="GO" id="GO:0051968">
    <property type="term" value="P:positive regulation of synaptic transmission, glutamatergic"/>
    <property type="evidence" value="ECO:0007669"/>
    <property type="project" value="TreeGrafter"/>
</dbReference>